<dbReference type="EMBL" id="CP031320">
    <property type="protein sequence ID" value="AXK37420.1"/>
    <property type="molecule type" value="Genomic_DNA"/>
</dbReference>
<dbReference type="InterPro" id="IPR000639">
    <property type="entry name" value="Epox_hydrolase-like"/>
</dbReference>
<keyword evidence="4" id="KW-1185">Reference proteome</keyword>
<dbReference type="SUPFAM" id="SSF53474">
    <property type="entry name" value="alpha/beta-Hydrolases"/>
    <property type="match status" value="1"/>
</dbReference>
<keyword evidence="1 3" id="KW-0378">Hydrolase</keyword>
<dbReference type="Pfam" id="PF00561">
    <property type="entry name" value="Abhydrolase_1"/>
    <property type="match status" value="1"/>
</dbReference>
<dbReference type="KEGG" id="sarm:DVA86_17615"/>
<organism evidence="3 4">
    <name type="scientific">Streptomyces armeniacus</name>
    <dbReference type="NCBI Taxonomy" id="83291"/>
    <lineage>
        <taxon>Bacteria</taxon>
        <taxon>Bacillati</taxon>
        <taxon>Actinomycetota</taxon>
        <taxon>Actinomycetes</taxon>
        <taxon>Kitasatosporales</taxon>
        <taxon>Streptomycetaceae</taxon>
        <taxon>Streptomyces</taxon>
    </lineage>
</organism>
<dbReference type="PANTHER" id="PTHR43329">
    <property type="entry name" value="EPOXIDE HYDROLASE"/>
    <property type="match status" value="1"/>
</dbReference>
<dbReference type="InterPro" id="IPR000073">
    <property type="entry name" value="AB_hydrolase_1"/>
</dbReference>
<reference evidence="3 4" key="1">
    <citation type="submission" date="2018-07" db="EMBL/GenBank/DDBJ databases">
        <title>Draft genome of the type strain Streptomyces armeniacus ATCC 15676.</title>
        <authorList>
            <person name="Labana P."/>
            <person name="Gosse J.T."/>
            <person name="Boddy C.N."/>
        </authorList>
    </citation>
    <scope>NUCLEOTIDE SEQUENCE [LARGE SCALE GENOMIC DNA]</scope>
    <source>
        <strain evidence="3 4">ATCC 15676</strain>
    </source>
</reference>
<feature type="domain" description="AB hydrolase-1" evidence="2">
    <location>
        <begin position="12"/>
        <end position="293"/>
    </location>
</feature>
<sequence>MHVAEAGDEHAPTVVLVHGFPELAYSWRHQLPALAAAGYHAVAPDVRGYGRTDAPRDITGYSLRGNIADLNGLLDALGARTAALVGHDQGAGITWAAAELRPERFPAVAGLGVGHGPRLPKPMTEYIRENNPGRFNVVLYFQEPGVAEAELDADPDRTLRMTLYALSGQAPYDLVPRWLTGTPEGADFLDPLPDPGRPSRWSGWCTDAEFACYVREFRRTGFAGAVRRYRTFDHDWHDLPQVGTHKIHQPALYVTGELDSAYRFGALGPLREWVPGLRGVHVMPGVGHWTQQESPDEVNAHLIDFLHADYPPRRRTRRPAPD</sequence>
<dbReference type="InterPro" id="IPR029058">
    <property type="entry name" value="AB_hydrolase_fold"/>
</dbReference>
<dbReference type="AlphaFoldDB" id="A0A345Y0K4"/>
<accession>A0A345Y0K4</accession>
<dbReference type="GO" id="GO:0016787">
    <property type="term" value="F:hydrolase activity"/>
    <property type="evidence" value="ECO:0007669"/>
    <property type="project" value="UniProtKB-KW"/>
</dbReference>
<evidence type="ECO:0000259" key="2">
    <source>
        <dbReference type="Pfam" id="PF00561"/>
    </source>
</evidence>
<protein>
    <submittedName>
        <fullName evidence="3">Alpha/beta hydrolase</fullName>
    </submittedName>
</protein>
<evidence type="ECO:0000313" key="4">
    <source>
        <dbReference type="Proteomes" id="UP000254425"/>
    </source>
</evidence>
<evidence type="ECO:0000256" key="1">
    <source>
        <dbReference type="ARBA" id="ARBA00022801"/>
    </source>
</evidence>
<dbReference type="PRINTS" id="PR00412">
    <property type="entry name" value="EPOXHYDRLASE"/>
</dbReference>
<proteinExistence type="predicted"/>
<name>A0A345Y0K4_9ACTN</name>
<dbReference type="Gene3D" id="3.40.50.1820">
    <property type="entry name" value="alpha/beta hydrolase"/>
    <property type="match status" value="1"/>
</dbReference>
<gene>
    <name evidence="3" type="ORF">DVA86_17615</name>
</gene>
<dbReference type="Proteomes" id="UP000254425">
    <property type="component" value="Chromosome"/>
</dbReference>
<evidence type="ECO:0000313" key="3">
    <source>
        <dbReference type="EMBL" id="AXK37420.1"/>
    </source>
</evidence>